<dbReference type="InterPro" id="IPR011992">
    <property type="entry name" value="EF-hand-dom_pair"/>
</dbReference>
<dbReference type="Gene3D" id="1.10.238.10">
    <property type="entry name" value="EF-hand"/>
    <property type="match status" value="1"/>
</dbReference>
<feature type="domain" description="EF-hand" evidence="3">
    <location>
        <begin position="317"/>
        <end position="352"/>
    </location>
</feature>
<comment type="caution">
    <text evidence="4">The sequence shown here is derived from an EMBL/GenBank/DDBJ whole genome shotgun (WGS) entry which is preliminary data.</text>
</comment>
<name>A0A1Q9EPW8_SYMMI</name>
<sequence length="419" mass="47591">MGAIAKKYVDGTQAANMLKAVLNLKNKDPDSTLILSCLHHVHLTMTMGRTTMAIMERAGSSNQNPFHPSCRFRLRFFAMSTVAMARQLRRKSLGDSPTALPDVTRSMPVQRLRVPSKGATQRSPSNGSRSPSKGSLRSFSNSSAASSRRWSKVKDLEFERETTPEEEPVTKQRSLPDIKTPALVLSRQLNLDFHEVKMMLEELQKVVGIPEIGTDLLQDCYTRCGAANGPMNPRHFMEWYRDHIFALSHKSYTSVEDRKSDDLTLALAKKHHCSCLDLDKVKLQYDSYDLDKSGVIEYGEFELMMLKLLHVSNKSDLPQNRIQRFWQELDKDRSGSVDFSEFTEWYLKYFNLAQEHGPIEAFYASFGPGMRASTLEAMTKADSCKLDVPGAKFLPKEMKEDDLLPRSPKIEFHRRTTIG</sequence>
<dbReference type="AlphaFoldDB" id="A0A1Q9EPW8"/>
<evidence type="ECO:0000313" key="5">
    <source>
        <dbReference type="Proteomes" id="UP000186817"/>
    </source>
</evidence>
<keyword evidence="5" id="KW-1185">Reference proteome</keyword>
<reference evidence="4 5" key="1">
    <citation type="submission" date="2016-02" db="EMBL/GenBank/DDBJ databases">
        <title>Genome analysis of coral dinoflagellate symbionts highlights evolutionary adaptations to a symbiotic lifestyle.</title>
        <authorList>
            <person name="Aranda M."/>
            <person name="Li Y."/>
            <person name="Liew Y.J."/>
            <person name="Baumgarten S."/>
            <person name="Simakov O."/>
            <person name="Wilson M."/>
            <person name="Piel J."/>
            <person name="Ashoor H."/>
            <person name="Bougouffa S."/>
            <person name="Bajic V.B."/>
            <person name="Ryu T."/>
            <person name="Ravasi T."/>
            <person name="Bayer T."/>
            <person name="Micklem G."/>
            <person name="Kim H."/>
            <person name="Bhak J."/>
            <person name="Lajeunesse T.C."/>
            <person name="Voolstra C.R."/>
        </authorList>
    </citation>
    <scope>NUCLEOTIDE SEQUENCE [LARGE SCALE GENOMIC DNA]</scope>
    <source>
        <strain evidence="4 5">CCMP2467</strain>
    </source>
</reference>
<dbReference type="CDD" id="cd00051">
    <property type="entry name" value="EFh"/>
    <property type="match status" value="1"/>
</dbReference>
<feature type="region of interest" description="Disordered" evidence="2">
    <location>
        <begin position="93"/>
        <end position="174"/>
    </location>
</feature>
<dbReference type="InterPro" id="IPR002048">
    <property type="entry name" value="EF_hand_dom"/>
</dbReference>
<dbReference type="PROSITE" id="PS50222">
    <property type="entry name" value="EF_HAND_2"/>
    <property type="match status" value="2"/>
</dbReference>
<proteinExistence type="predicted"/>
<accession>A0A1Q9EPW8</accession>
<organism evidence="4 5">
    <name type="scientific">Symbiodinium microadriaticum</name>
    <name type="common">Dinoflagellate</name>
    <name type="synonym">Zooxanthella microadriatica</name>
    <dbReference type="NCBI Taxonomy" id="2951"/>
    <lineage>
        <taxon>Eukaryota</taxon>
        <taxon>Sar</taxon>
        <taxon>Alveolata</taxon>
        <taxon>Dinophyceae</taxon>
        <taxon>Suessiales</taxon>
        <taxon>Symbiodiniaceae</taxon>
        <taxon>Symbiodinium</taxon>
    </lineage>
</organism>
<evidence type="ECO:0000259" key="3">
    <source>
        <dbReference type="PROSITE" id="PS50222"/>
    </source>
</evidence>
<dbReference type="SMART" id="SM00054">
    <property type="entry name" value="EFh"/>
    <property type="match status" value="2"/>
</dbReference>
<dbReference type="EMBL" id="LSRX01000096">
    <property type="protein sequence ID" value="OLQ09484.1"/>
    <property type="molecule type" value="Genomic_DNA"/>
</dbReference>
<feature type="domain" description="EF-hand" evidence="3">
    <location>
        <begin position="276"/>
        <end position="311"/>
    </location>
</feature>
<feature type="compositionally biased region" description="Basic and acidic residues" evidence="2">
    <location>
        <begin position="152"/>
        <end position="174"/>
    </location>
</feature>
<gene>
    <name evidence="4" type="ORF">AK812_SmicGene6918</name>
</gene>
<dbReference type="Proteomes" id="UP000186817">
    <property type="component" value="Unassembled WGS sequence"/>
</dbReference>
<dbReference type="SUPFAM" id="SSF47473">
    <property type="entry name" value="EF-hand"/>
    <property type="match status" value="1"/>
</dbReference>
<dbReference type="Pfam" id="PF13499">
    <property type="entry name" value="EF-hand_7"/>
    <property type="match status" value="1"/>
</dbReference>
<dbReference type="GO" id="GO:0005509">
    <property type="term" value="F:calcium ion binding"/>
    <property type="evidence" value="ECO:0007669"/>
    <property type="project" value="InterPro"/>
</dbReference>
<dbReference type="InterPro" id="IPR018247">
    <property type="entry name" value="EF_Hand_1_Ca_BS"/>
</dbReference>
<dbReference type="OMA" id="FHRRTTI"/>
<dbReference type="PROSITE" id="PS00018">
    <property type="entry name" value="EF_HAND_1"/>
    <property type="match status" value="2"/>
</dbReference>
<protein>
    <recommendedName>
        <fullName evidence="3">EF-hand domain-containing protein</fullName>
    </recommendedName>
</protein>
<evidence type="ECO:0000313" key="4">
    <source>
        <dbReference type="EMBL" id="OLQ09484.1"/>
    </source>
</evidence>
<keyword evidence="1" id="KW-0106">Calcium</keyword>
<feature type="compositionally biased region" description="Polar residues" evidence="2">
    <location>
        <begin position="118"/>
        <end position="133"/>
    </location>
</feature>
<evidence type="ECO:0000256" key="2">
    <source>
        <dbReference type="SAM" id="MobiDB-lite"/>
    </source>
</evidence>
<feature type="compositionally biased region" description="Low complexity" evidence="2">
    <location>
        <begin position="135"/>
        <end position="148"/>
    </location>
</feature>
<evidence type="ECO:0000256" key="1">
    <source>
        <dbReference type="ARBA" id="ARBA00022837"/>
    </source>
</evidence>
<dbReference type="OrthoDB" id="437849at2759"/>